<organism evidence="3 4">
    <name type="scientific">Cupriavidus respiraculi</name>
    <dbReference type="NCBI Taxonomy" id="195930"/>
    <lineage>
        <taxon>Bacteria</taxon>
        <taxon>Pseudomonadati</taxon>
        <taxon>Pseudomonadota</taxon>
        <taxon>Betaproteobacteria</taxon>
        <taxon>Burkholderiales</taxon>
        <taxon>Burkholderiaceae</taxon>
        <taxon>Cupriavidus</taxon>
    </lineage>
</organism>
<feature type="region of interest" description="Disordered" evidence="1">
    <location>
        <begin position="146"/>
        <end position="178"/>
    </location>
</feature>
<gene>
    <name evidence="3" type="ORF">LMG21510_01979</name>
</gene>
<evidence type="ECO:0000256" key="1">
    <source>
        <dbReference type="SAM" id="MobiDB-lite"/>
    </source>
</evidence>
<dbReference type="EMBL" id="CAJZAH010000002">
    <property type="protein sequence ID" value="CAG9172453.1"/>
    <property type="molecule type" value="Genomic_DNA"/>
</dbReference>
<evidence type="ECO:0000259" key="2">
    <source>
        <dbReference type="Pfam" id="PF04492"/>
    </source>
</evidence>
<dbReference type="NCBIfam" id="TIGR01610">
    <property type="entry name" value="phage_O_Nterm"/>
    <property type="match status" value="1"/>
</dbReference>
<dbReference type="SUPFAM" id="SSF46785">
    <property type="entry name" value="Winged helix' DNA-binding domain"/>
    <property type="match status" value="1"/>
</dbReference>
<dbReference type="Gene3D" id="1.10.10.10">
    <property type="entry name" value="Winged helix-like DNA-binding domain superfamily/Winged helix DNA-binding domain"/>
    <property type="match status" value="1"/>
</dbReference>
<sequence>MSEQSTPQLEDGFTRIANELMDALLGAGMTSRQWAVAMAVIRKTYGFNKKSDDIGLSQIASMTGIAKSHVSVAIRELEGRGILTRSVGRFGHVLGINKCHQEWSGVTKSVTPQTSQKARVPVTESVTGVTDSVTVTESVSSYRIGSERVTEPVTPPVTESVTTKDNHPKDNQKTEKHCAYQPPDWVPEEAWSAYLDMRKRIKKPMTEYAKRLAVGELEKFRSCGQDPEAVLNQSTMNSWQGLFEVKARSAKNGIDRHGNFAQQDYRAGVAADGSF</sequence>
<dbReference type="InterPro" id="IPR036390">
    <property type="entry name" value="WH_DNA-bd_sf"/>
</dbReference>
<dbReference type="InterPro" id="IPR036388">
    <property type="entry name" value="WH-like_DNA-bd_sf"/>
</dbReference>
<evidence type="ECO:0000313" key="3">
    <source>
        <dbReference type="EMBL" id="CAG9172453.1"/>
    </source>
</evidence>
<proteinExistence type="predicted"/>
<dbReference type="RefSeq" id="WP_224041448.1">
    <property type="nucleotide sequence ID" value="NZ_CAJZAH010000002.1"/>
</dbReference>
<dbReference type="Pfam" id="PF04492">
    <property type="entry name" value="Phage_rep_O"/>
    <property type="match status" value="1"/>
</dbReference>
<feature type="domain" description="Bacteriophage lambda Replication protein O N-terminal" evidence="2">
    <location>
        <begin position="8"/>
        <end position="103"/>
    </location>
</feature>
<dbReference type="InterPro" id="IPR006497">
    <property type="entry name" value="Phage_lambda_VrpO_N"/>
</dbReference>
<reference evidence="3 4" key="1">
    <citation type="submission" date="2021-08" db="EMBL/GenBank/DDBJ databases">
        <authorList>
            <person name="Peeters C."/>
        </authorList>
    </citation>
    <scope>NUCLEOTIDE SEQUENCE [LARGE SCALE GENOMIC DNA]</scope>
    <source>
        <strain evidence="3 4">LMG 21510</strain>
    </source>
</reference>
<evidence type="ECO:0000313" key="4">
    <source>
        <dbReference type="Proteomes" id="UP000721236"/>
    </source>
</evidence>
<keyword evidence="4" id="KW-1185">Reference proteome</keyword>
<dbReference type="Proteomes" id="UP000721236">
    <property type="component" value="Unassembled WGS sequence"/>
</dbReference>
<comment type="caution">
    <text evidence="3">The sequence shown here is derived from an EMBL/GenBank/DDBJ whole genome shotgun (WGS) entry which is preliminary data.</text>
</comment>
<name>A0ABN7YG61_9BURK</name>
<feature type="compositionally biased region" description="Basic and acidic residues" evidence="1">
    <location>
        <begin position="162"/>
        <end position="178"/>
    </location>
</feature>
<protein>
    <recommendedName>
        <fullName evidence="2">Bacteriophage lambda Replication protein O N-terminal domain-containing protein</fullName>
    </recommendedName>
</protein>
<accession>A0ABN7YG61</accession>